<keyword evidence="4" id="KW-1185">Reference proteome</keyword>
<feature type="coiled-coil region" evidence="1">
    <location>
        <begin position="60"/>
        <end position="94"/>
    </location>
</feature>
<dbReference type="EMBL" id="CAXDID020000082">
    <property type="protein sequence ID" value="CAL6019059.1"/>
    <property type="molecule type" value="Genomic_DNA"/>
</dbReference>
<gene>
    <name evidence="2" type="ORF">HINF_LOCUS13908</name>
    <name evidence="3" type="ORF">HINF_LOCUS26765</name>
</gene>
<dbReference type="EMBL" id="CATOUU010000367">
    <property type="protein sequence ID" value="CAI9926263.1"/>
    <property type="molecule type" value="Genomic_DNA"/>
</dbReference>
<dbReference type="Proteomes" id="UP001642409">
    <property type="component" value="Unassembled WGS sequence"/>
</dbReference>
<feature type="coiled-coil region" evidence="1">
    <location>
        <begin position="7"/>
        <end position="34"/>
    </location>
</feature>
<evidence type="ECO:0000313" key="4">
    <source>
        <dbReference type="Proteomes" id="UP001642409"/>
    </source>
</evidence>
<accession>A0AA86TZQ7</accession>
<protein>
    <submittedName>
        <fullName evidence="3">Hypothetical_protein</fullName>
    </submittedName>
</protein>
<evidence type="ECO:0000313" key="2">
    <source>
        <dbReference type="EMBL" id="CAI9926263.1"/>
    </source>
</evidence>
<name>A0AA86TZQ7_9EUKA</name>
<reference evidence="2" key="1">
    <citation type="submission" date="2023-06" db="EMBL/GenBank/DDBJ databases">
        <authorList>
            <person name="Kurt Z."/>
        </authorList>
    </citation>
    <scope>NUCLEOTIDE SEQUENCE</scope>
</reference>
<proteinExistence type="predicted"/>
<evidence type="ECO:0000256" key="1">
    <source>
        <dbReference type="SAM" id="Coils"/>
    </source>
</evidence>
<evidence type="ECO:0000313" key="3">
    <source>
        <dbReference type="EMBL" id="CAL6019059.1"/>
    </source>
</evidence>
<comment type="caution">
    <text evidence="2">The sequence shown here is derived from an EMBL/GenBank/DDBJ whole genome shotgun (WGS) entry which is preliminary data.</text>
</comment>
<organism evidence="2">
    <name type="scientific">Hexamita inflata</name>
    <dbReference type="NCBI Taxonomy" id="28002"/>
    <lineage>
        <taxon>Eukaryota</taxon>
        <taxon>Metamonada</taxon>
        <taxon>Diplomonadida</taxon>
        <taxon>Hexamitidae</taxon>
        <taxon>Hexamitinae</taxon>
        <taxon>Hexamita</taxon>
    </lineage>
</organism>
<sequence length="146" mass="17355">MEFETEFQDLQKRLKDEMKEIQALQEGIIEQTNNETNYNNYDNGNQSLKQVLKQQNGPDFSNCLSKLQSAKEQLSNIEQEMLQQKMEIEQFLLNNKEQTDAPEERVFLTENDVNVKFELDDLDLKIQNELNDIFKEEMNEEVEKKE</sequence>
<dbReference type="AlphaFoldDB" id="A0AA86TZQ7"/>
<reference evidence="3 4" key="2">
    <citation type="submission" date="2024-07" db="EMBL/GenBank/DDBJ databases">
        <authorList>
            <person name="Akdeniz Z."/>
        </authorList>
    </citation>
    <scope>NUCLEOTIDE SEQUENCE [LARGE SCALE GENOMIC DNA]</scope>
</reference>
<keyword evidence="1" id="KW-0175">Coiled coil</keyword>